<dbReference type="PIRSF" id="PIRSF017082">
    <property type="entry name" value="YflP"/>
    <property type="match status" value="1"/>
</dbReference>
<proteinExistence type="inferred from homology"/>
<accession>A0A974BK79</accession>
<reference evidence="4" key="1">
    <citation type="submission" date="2020-07" db="EMBL/GenBank/DDBJ databases">
        <title>Genomic analysis of a strain of Sedimentibacter Hydroxybenzoicus DSM7310.</title>
        <authorList>
            <person name="Ma S."/>
        </authorList>
    </citation>
    <scope>NUCLEOTIDE SEQUENCE</scope>
    <source>
        <strain evidence="4">DSM 7310</strain>
    </source>
</reference>
<evidence type="ECO:0000313" key="4">
    <source>
        <dbReference type="EMBL" id="NYB74819.1"/>
    </source>
</evidence>
<evidence type="ECO:0000256" key="1">
    <source>
        <dbReference type="ARBA" id="ARBA00006987"/>
    </source>
</evidence>
<keyword evidence="3" id="KW-0732">Signal</keyword>
<sequence>MKQIKTLCLVLALILTASFGFSGCTQQTQTPAPPPAPVPAPAEPAAPQEPAKPELKYPERPINAVVGFSAGGPTDVIARGIVPILQDLVGEGIAITNTPGAASATAAVSVKDAKADGYTLFFGSEIMSVWQTMGTMDMSPTRDFIPIKLVAEATPVLAVPPDSKFESAEQLIQYAIDHPGELRIATAGPATVPHISGLLLEQYVGAEFTFVPFQGGGPAITAVMGSQVDATIEMVQSMVEAHKGGNLKILASFTNEPIPGLDDIVPISSVYPVLKDYVPYGPYFGLFAPLETPDDIIQFLKEKMTEAMADPRWSEYCTKLYLTQIDYDEEAAYEYLEKWTSKAAWLLYETGAAPNSPEDFGIKKPE</sequence>
<organism evidence="4 5">
    <name type="scientific">Sedimentibacter hydroxybenzoicus DSM 7310</name>
    <dbReference type="NCBI Taxonomy" id="1123245"/>
    <lineage>
        <taxon>Bacteria</taxon>
        <taxon>Bacillati</taxon>
        <taxon>Bacillota</taxon>
        <taxon>Tissierellia</taxon>
        <taxon>Sedimentibacter</taxon>
    </lineage>
</organism>
<gene>
    <name evidence="4" type="ORF">HZF24_11790</name>
</gene>
<dbReference type="AlphaFoldDB" id="A0A974BK79"/>
<feature type="signal peptide" evidence="3">
    <location>
        <begin position="1"/>
        <end position="22"/>
    </location>
</feature>
<dbReference type="InterPro" id="IPR005064">
    <property type="entry name" value="BUG"/>
</dbReference>
<evidence type="ECO:0000256" key="3">
    <source>
        <dbReference type="SAM" id="SignalP"/>
    </source>
</evidence>
<dbReference type="PROSITE" id="PS51257">
    <property type="entry name" value="PROKAR_LIPOPROTEIN"/>
    <property type="match status" value="1"/>
</dbReference>
<dbReference type="SUPFAM" id="SSF53850">
    <property type="entry name" value="Periplasmic binding protein-like II"/>
    <property type="match status" value="1"/>
</dbReference>
<feature type="region of interest" description="Disordered" evidence="2">
    <location>
        <begin position="25"/>
        <end position="56"/>
    </location>
</feature>
<feature type="chain" id="PRO_5038395136" evidence="3">
    <location>
        <begin position="23"/>
        <end position="366"/>
    </location>
</feature>
<comment type="caution">
    <text evidence="4">The sequence shown here is derived from an EMBL/GenBank/DDBJ whole genome shotgun (WGS) entry which is preliminary data.</text>
</comment>
<name>A0A974BK79_SEDHY</name>
<dbReference type="RefSeq" id="WP_179238522.1">
    <property type="nucleotide sequence ID" value="NZ_JACBNQ010000013.1"/>
</dbReference>
<comment type="similarity">
    <text evidence="1">Belongs to the UPF0065 (bug) family.</text>
</comment>
<dbReference type="Gene3D" id="3.40.190.10">
    <property type="entry name" value="Periplasmic binding protein-like II"/>
    <property type="match status" value="1"/>
</dbReference>
<dbReference type="Proteomes" id="UP000611629">
    <property type="component" value="Unassembled WGS sequence"/>
</dbReference>
<dbReference type="PANTHER" id="PTHR42928:SF5">
    <property type="entry name" value="BLR1237 PROTEIN"/>
    <property type="match status" value="1"/>
</dbReference>
<dbReference type="PANTHER" id="PTHR42928">
    <property type="entry name" value="TRICARBOXYLATE-BINDING PROTEIN"/>
    <property type="match status" value="1"/>
</dbReference>
<dbReference type="CDD" id="cd07012">
    <property type="entry name" value="PBP2_Bug_TTT"/>
    <property type="match status" value="1"/>
</dbReference>
<protein>
    <submittedName>
        <fullName evidence="4">Tripartite tricarboxylate transporter substrate binding protein</fullName>
    </submittedName>
</protein>
<evidence type="ECO:0000313" key="5">
    <source>
        <dbReference type="Proteomes" id="UP000611629"/>
    </source>
</evidence>
<dbReference type="InterPro" id="IPR042100">
    <property type="entry name" value="Bug_dom1"/>
</dbReference>
<dbReference type="Gene3D" id="3.40.190.150">
    <property type="entry name" value="Bordetella uptake gene, domain 1"/>
    <property type="match status" value="1"/>
</dbReference>
<feature type="compositionally biased region" description="Pro residues" evidence="2">
    <location>
        <begin position="31"/>
        <end position="44"/>
    </location>
</feature>
<evidence type="ECO:0000256" key="2">
    <source>
        <dbReference type="SAM" id="MobiDB-lite"/>
    </source>
</evidence>
<keyword evidence="5" id="KW-1185">Reference proteome</keyword>
<dbReference type="EMBL" id="JACBNQ010000013">
    <property type="protein sequence ID" value="NYB74819.1"/>
    <property type="molecule type" value="Genomic_DNA"/>
</dbReference>
<dbReference type="Pfam" id="PF03401">
    <property type="entry name" value="TctC"/>
    <property type="match status" value="1"/>
</dbReference>